<dbReference type="AlphaFoldDB" id="A0A9W8S1L7"/>
<feature type="region of interest" description="Disordered" evidence="1">
    <location>
        <begin position="1"/>
        <end position="59"/>
    </location>
</feature>
<gene>
    <name evidence="2" type="ORF">NW762_006549</name>
</gene>
<comment type="caution">
    <text evidence="2">The sequence shown here is derived from an EMBL/GenBank/DDBJ whole genome shotgun (WGS) entry which is preliminary data.</text>
</comment>
<dbReference type="EMBL" id="JAOQAZ010000011">
    <property type="protein sequence ID" value="KAJ4262936.1"/>
    <property type="molecule type" value="Genomic_DNA"/>
</dbReference>
<protein>
    <submittedName>
        <fullName evidence="2">Uncharacterized protein</fullName>
    </submittedName>
</protein>
<evidence type="ECO:0000313" key="2">
    <source>
        <dbReference type="EMBL" id="KAJ4262936.1"/>
    </source>
</evidence>
<organism evidence="2 3">
    <name type="scientific">Fusarium torreyae</name>
    <dbReference type="NCBI Taxonomy" id="1237075"/>
    <lineage>
        <taxon>Eukaryota</taxon>
        <taxon>Fungi</taxon>
        <taxon>Dikarya</taxon>
        <taxon>Ascomycota</taxon>
        <taxon>Pezizomycotina</taxon>
        <taxon>Sordariomycetes</taxon>
        <taxon>Hypocreomycetidae</taxon>
        <taxon>Hypocreales</taxon>
        <taxon>Nectriaceae</taxon>
        <taxon>Fusarium</taxon>
    </lineage>
</organism>
<evidence type="ECO:0000256" key="1">
    <source>
        <dbReference type="SAM" id="MobiDB-lite"/>
    </source>
</evidence>
<accession>A0A9W8S1L7</accession>
<feature type="region of interest" description="Disordered" evidence="1">
    <location>
        <begin position="73"/>
        <end position="103"/>
    </location>
</feature>
<proteinExistence type="predicted"/>
<keyword evidence="3" id="KW-1185">Reference proteome</keyword>
<dbReference type="Proteomes" id="UP001152049">
    <property type="component" value="Unassembled WGS sequence"/>
</dbReference>
<evidence type="ECO:0000313" key="3">
    <source>
        <dbReference type="Proteomes" id="UP001152049"/>
    </source>
</evidence>
<sequence>MADDDNNKDGRQGKGQAKDEDTRKGNADAAQGSQQNPAAQGESKVSLSSLRAMSRKRSSLTIDGMREDILRNRAKKKRIGDHIHQPGENGLRQASVNNRDKSSREALIRSLGEHRVQELEDDLMIRELESKSGGYLLLPPGFGSCGQGQDQGGSKVDAPERQRICSGCGSKTHDLARCLKAGPDGLMRGCPRCNVLGHTAAQCIRLENHEDKAYFLITGRGNMPSFLDIATVGNVVRAVSKTGGQANGIPEQFPWTPEFTKSLAPDIESLQNDLDRFGLDADAFNGFKLPVDPDMKDWTAVQATCDRLSSGGSFVTPRDAAVLTRAARKQVSENIQYRLEIERINKMLDEEGEPEDSADMEPVF</sequence>
<reference evidence="2" key="1">
    <citation type="submission" date="2022-09" db="EMBL/GenBank/DDBJ databases">
        <title>Fusarium specimens isolated from Avocado Roots.</title>
        <authorList>
            <person name="Stajich J."/>
            <person name="Roper C."/>
            <person name="Heimlech-Rivalta G."/>
        </authorList>
    </citation>
    <scope>NUCLEOTIDE SEQUENCE</scope>
    <source>
        <strain evidence="2">CF00136</strain>
    </source>
</reference>
<feature type="compositionally biased region" description="Polar residues" evidence="1">
    <location>
        <begin position="31"/>
        <end position="51"/>
    </location>
</feature>
<feature type="compositionally biased region" description="Basic and acidic residues" evidence="1">
    <location>
        <begin position="1"/>
        <end position="26"/>
    </location>
</feature>
<name>A0A9W8S1L7_9HYPO</name>
<dbReference type="OrthoDB" id="4777753at2759"/>